<evidence type="ECO:0000313" key="3">
    <source>
        <dbReference type="Proteomes" id="UP000009881"/>
    </source>
</evidence>
<organism evidence="2 3">
    <name type="scientific">Caenispirillum salinarum AK4</name>
    <dbReference type="NCBI Taxonomy" id="1238182"/>
    <lineage>
        <taxon>Bacteria</taxon>
        <taxon>Pseudomonadati</taxon>
        <taxon>Pseudomonadota</taxon>
        <taxon>Alphaproteobacteria</taxon>
        <taxon>Rhodospirillales</taxon>
        <taxon>Novispirillaceae</taxon>
        <taxon>Caenispirillum</taxon>
    </lineage>
</organism>
<reference evidence="2 3" key="1">
    <citation type="journal article" date="2013" name="Genome Announc.">
        <title>Draft Genome Sequence of an Alphaproteobacterium, Caenispirillum salinarum AK4(T), Isolated from a Solar Saltern.</title>
        <authorList>
            <person name="Khatri I."/>
            <person name="Singh A."/>
            <person name="Korpole S."/>
            <person name="Pinnaka A.K."/>
            <person name="Subramanian S."/>
        </authorList>
    </citation>
    <scope>NUCLEOTIDE SEQUENCE [LARGE SCALE GENOMIC DNA]</scope>
    <source>
        <strain evidence="2 3">AK4</strain>
    </source>
</reference>
<accession>K9GXZ4</accession>
<evidence type="ECO:0000313" key="2">
    <source>
        <dbReference type="EMBL" id="EKV30880.1"/>
    </source>
</evidence>
<dbReference type="RefSeq" id="WP_009540325.1">
    <property type="nucleotide sequence ID" value="NZ_ANHY01000007.1"/>
</dbReference>
<name>K9GXZ4_9PROT</name>
<protein>
    <submittedName>
        <fullName evidence="2">Uncharacterized protein</fullName>
    </submittedName>
</protein>
<dbReference type="EMBL" id="ANHY01000007">
    <property type="protein sequence ID" value="EKV30880.1"/>
    <property type="molecule type" value="Genomic_DNA"/>
</dbReference>
<feature type="transmembrane region" description="Helical" evidence="1">
    <location>
        <begin position="73"/>
        <end position="93"/>
    </location>
</feature>
<feature type="transmembrane region" description="Helical" evidence="1">
    <location>
        <begin position="36"/>
        <end position="53"/>
    </location>
</feature>
<dbReference type="AlphaFoldDB" id="K9GXZ4"/>
<gene>
    <name evidence="2" type="ORF">C882_4217</name>
</gene>
<proteinExistence type="predicted"/>
<keyword evidence="1" id="KW-0472">Membrane</keyword>
<comment type="caution">
    <text evidence="2">The sequence shown here is derived from an EMBL/GenBank/DDBJ whole genome shotgun (WGS) entry which is preliminary data.</text>
</comment>
<sequence length="122" mass="12918">MMTQFFCPHCGRRVEARAPACPRCLAPIHYGMPRRCMVILVTVGLLVFAYAAGLPALACEALAPSADCDWEAVLRLPALCLIAFGVRTLVVAARQRRAVFGAPRLTFAAPADSAESASTAAA</sequence>
<keyword evidence="1" id="KW-0812">Transmembrane</keyword>
<keyword evidence="1" id="KW-1133">Transmembrane helix</keyword>
<dbReference type="Proteomes" id="UP000009881">
    <property type="component" value="Unassembled WGS sequence"/>
</dbReference>
<keyword evidence="3" id="KW-1185">Reference proteome</keyword>
<evidence type="ECO:0000256" key="1">
    <source>
        <dbReference type="SAM" id="Phobius"/>
    </source>
</evidence>